<reference evidence="3 4" key="1">
    <citation type="journal article" date="2018" name="Sci. Rep.">
        <title>Raphidocelis subcapitata (=Pseudokirchneriella subcapitata) provides an insight into genome evolution and environmental adaptations in the Sphaeropleales.</title>
        <authorList>
            <person name="Suzuki S."/>
            <person name="Yamaguchi H."/>
            <person name="Nakajima N."/>
            <person name="Kawachi M."/>
        </authorList>
    </citation>
    <scope>NUCLEOTIDE SEQUENCE [LARGE SCALE GENOMIC DNA]</scope>
    <source>
        <strain evidence="3 4">NIES-35</strain>
    </source>
</reference>
<dbReference type="Proteomes" id="UP000247498">
    <property type="component" value="Unassembled WGS sequence"/>
</dbReference>
<name>A0A2V0NQY3_9CHLO</name>
<feature type="region of interest" description="Disordered" evidence="1">
    <location>
        <begin position="489"/>
        <end position="517"/>
    </location>
</feature>
<feature type="transmembrane region" description="Helical" evidence="2">
    <location>
        <begin position="286"/>
        <end position="307"/>
    </location>
</feature>
<keyword evidence="2" id="KW-0812">Transmembrane</keyword>
<evidence type="ECO:0000256" key="2">
    <source>
        <dbReference type="SAM" id="Phobius"/>
    </source>
</evidence>
<evidence type="ECO:0000256" key="1">
    <source>
        <dbReference type="SAM" id="MobiDB-lite"/>
    </source>
</evidence>
<organism evidence="3 4">
    <name type="scientific">Raphidocelis subcapitata</name>
    <dbReference type="NCBI Taxonomy" id="307507"/>
    <lineage>
        <taxon>Eukaryota</taxon>
        <taxon>Viridiplantae</taxon>
        <taxon>Chlorophyta</taxon>
        <taxon>core chlorophytes</taxon>
        <taxon>Chlorophyceae</taxon>
        <taxon>CS clade</taxon>
        <taxon>Sphaeropleales</taxon>
        <taxon>Selenastraceae</taxon>
        <taxon>Raphidocelis</taxon>
    </lineage>
</organism>
<protein>
    <submittedName>
        <fullName evidence="3">Uncharacterized protein</fullName>
    </submittedName>
</protein>
<keyword evidence="4" id="KW-1185">Reference proteome</keyword>
<dbReference type="EMBL" id="BDRX01000014">
    <property type="protein sequence ID" value="GBF90051.1"/>
    <property type="molecule type" value="Genomic_DNA"/>
</dbReference>
<dbReference type="AlphaFoldDB" id="A0A2V0NQY3"/>
<gene>
    <name evidence="3" type="ORF">Rsub_02759</name>
</gene>
<evidence type="ECO:0000313" key="3">
    <source>
        <dbReference type="EMBL" id="GBF90051.1"/>
    </source>
</evidence>
<sequence length="517" mass="53087">METPEDPDMDLGWAVVSAGVRCVAWWALWGGTAVLGFRLRGSRSNGWTLYKVILAVVTAQALKMTSYLSYADAVRRGASARAVGRLYLAHIPFSEAAEASFLGLLLLLASGFSITRADMGAHKAKVYGIPAVILVTGIVTDVIYFQFTDSTSDDVDFLAMAPWEGSLWFVCTLLNVACLILAWVYAFDIIGQETEALESQEAANNRTDAPAGSSAAAAAAAPHEAAANEFDEALGREGITVYKQLGGAGAGLSAAHVAGADPEEAEFRTVADRINFEIKKKLYKRFSFGVGAYLLATIGALLLPVYMNVLVQGLIVFLQFVVQWAFMAALVWIFRPVEDSPYLMVGTSAEHAAELGVADLGTALDDDRFDDEALAMELGAIGARAPRKHAEAGTRAAAAGGGGSGDAGGGGRTDQGGSGGGRGPASQGGAAVAAAVPAAAIAPPPGLPPVRTRLPAAAPAAPRFSLGDEDEASAAAAPAPAAAAAAAVAGGSPPGMHVIRLNSGSPPRPPAAKVAQD</sequence>
<dbReference type="InParanoid" id="A0A2V0NQY3"/>
<keyword evidence="2" id="KW-0472">Membrane</keyword>
<dbReference type="OrthoDB" id="514505at2759"/>
<feature type="transmembrane region" description="Helical" evidence="2">
    <location>
        <begin position="49"/>
        <end position="70"/>
    </location>
</feature>
<accession>A0A2V0NQY3</accession>
<feature type="compositionally biased region" description="Gly residues" evidence="1">
    <location>
        <begin position="399"/>
        <end position="423"/>
    </location>
</feature>
<proteinExistence type="predicted"/>
<feature type="transmembrane region" description="Helical" evidence="2">
    <location>
        <begin position="313"/>
        <end position="334"/>
    </location>
</feature>
<comment type="caution">
    <text evidence="3">The sequence shown here is derived from an EMBL/GenBank/DDBJ whole genome shotgun (WGS) entry which is preliminary data.</text>
</comment>
<feature type="transmembrane region" description="Helical" evidence="2">
    <location>
        <begin position="167"/>
        <end position="187"/>
    </location>
</feature>
<feature type="transmembrane region" description="Helical" evidence="2">
    <location>
        <begin position="90"/>
        <end position="114"/>
    </location>
</feature>
<feature type="transmembrane region" description="Helical" evidence="2">
    <location>
        <begin position="126"/>
        <end position="147"/>
    </location>
</feature>
<feature type="region of interest" description="Disordered" evidence="1">
    <location>
        <begin position="392"/>
        <end position="429"/>
    </location>
</feature>
<keyword evidence="2" id="KW-1133">Transmembrane helix</keyword>
<evidence type="ECO:0000313" key="4">
    <source>
        <dbReference type="Proteomes" id="UP000247498"/>
    </source>
</evidence>
<feature type="transmembrane region" description="Helical" evidence="2">
    <location>
        <begin position="12"/>
        <end position="37"/>
    </location>
</feature>